<evidence type="ECO:0000313" key="7">
    <source>
        <dbReference type="Proteomes" id="UP000280008"/>
    </source>
</evidence>
<dbReference type="Gene3D" id="3.40.50.12780">
    <property type="entry name" value="N-terminal domain of ligase-like"/>
    <property type="match status" value="1"/>
</dbReference>
<dbReference type="PANTHER" id="PTHR44845:SF6">
    <property type="entry name" value="BETA-ALANINE-ACTIVATING ENZYME"/>
    <property type="match status" value="1"/>
</dbReference>
<dbReference type="SMART" id="SM00823">
    <property type="entry name" value="PKS_PP"/>
    <property type="match status" value="1"/>
</dbReference>
<keyword evidence="2" id="KW-0596">Phosphopantetheine</keyword>
<dbReference type="Pfam" id="PF00501">
    <property type="entry name" value="AMP-binding"/>
    <property type="match status" value="1"/>
</dbReference>
<dbReference type="SMART" id="SM00824">
    <property type="entry name" value="PKS_TE"/>
    <property type="match status" value="1"/>
</dbReference>
<dbReference type="Gene3D" id="3.40.50.1820">
    <property type="entry name" value="alpha/beta hydrolase"/>
    <property type="match status" value="1"/>
</dbReference>
<evidence type="ECO:0000259" key="5">
    <source>
        <dbReference type="PROSITE" id="PS50075"/>
    </source>
</evidence>
<feature type="region of interest" description="Disordered" evidence="4">
    <location>
        <begin position="1"/>
        <end position="22"/>
    </location>
</feature>
<dbReference type="SUPFAM" id="SSF47336">
    <property type="entry name" value="ACP-like"/>
    <property type="match status" value="1"/>
</dbReference>
<protein>
    <submittedName>
        <fullName evidence="6">Acyl-CoA synthetase (AMP-forming)/AMP-acid ligase II</fullName>
    </submittedName>
</protein>
<comment type="cofactor">
    <cofactor evidence="1">
        <name>pantetheine 4'-phosphate</name>
        <dbReference type="ChEBI" id="CHEBI:47942"/>
    </cofactor>
</comment>
<sequence length="907" mass="96296">MLSSTRIPFDDPEFSERHPDAGPPKSLLTHWRLAVAQSPDSPAALDADGVTLTYAEVDRLSDAVAVAILDAVGDDDRPIAAVLAHDSRAVVALMALLKTGRIRVVLDTHLPEQRLAQIVELSTAALALVDDRHRGLAETLRGPGGLRTLLSLDELLDAASARTGDVDDVPDARLATGAAREGKDPFEIVFTSGSTGVPKGVVQRHGAFVNDIDGVLGLRKIGPGDSSAIVLPLSFVAGSANLLLTLIAGARAVLVDPRDAGLAPLVALMRAGEITTLAGTPHLVRGIVAALGEGEMLDGVSIISTLGEAVHGRDVREILAHLPAHARFMNEVGSSETNGIAVHVVEQGDEVRDGALPAGRPFRGRAVRIVDADGRDVAPGEAGEVLVVSHYLSGGYWHAPELNAEKFGVDGDGVPFVRQGDLGRVGADGVLHLLGRGDAGVKIRGYLVEPSEVEGALLAMDDITEAVVIPQISQATPPAPTRLAAYVVPSKSGRTPSSAAIRRALRAVLPEYMVPSEIVQLPALPRTERGKIDRRALPPVPERRPDVDAMDQRELAMSTIWQQVLELPELAPDDDFMALGGDSLSAEELLSLVKEHFGVDVPSAAILQHPTLREFTARVVAEAAPEPANPDVVSFHPDAAGTPFFGFAGAGALALTFLPLAKRFPDSPFHAFQQHGIERRAVPDRSVEAMAARHARSIVDLHPSGPYRLIGHSFGGVVALEVARQLTEAGREVESVTILDTYLPRNVETADSEESPAADESLAVSGGQEPTLATGPIRALAGVKALPSVLLHRLVPDGLPPRDEYGRQIRAHLAGYLVHRGQRQYDSFFDRSVLLMRKHVVRPCPGRAALVLADENPDGPLAWDGVLTGDRRDIVIEAEHTSILREPFVAQLADELRAFVDAAPVSA</sequence>
<dbReference type="InterPro" id="IPR025110">
    <property type="entry name" value="AMP-bd_C"/>
</dbReference>
<evidence type="ECO:0000313" key="6">
    <source>
        <dbReference type="EMBL" id="RKR76387.1"/>
    </source>
</evidence>
<organism evidence="6 7">
    <name type="scientific">Frondihabitans australicus</name>
    <dbReference type="NCBI Taxonomy" id="386892"/>
    <lineage>
        <taxon>Bacteria</taxon>
        <taxon>Bacillati</taxon>
        <taxon>Actinomycetota</taxon>
        <taxon>Actinomycetes</taxon>
        <taxon>Micrococcales</taxon>
        <taxon>Microbacteriaceae</taxon>
        <taxon>Frondihabitans</taxon>
    </lineage>
</organism>
<dbReference type="InterPro" id="IPR020845">
    <property type="entry name" value="AMP-binding_CS"/>
</dbReference>
<dbReference type="EMBL" id="RBKS01000001">
    <property type="protein sequence ID" value="RKR76387.1"/>
    <property type="molecule type" value="Genomic_DNA"/>
</dbReference>
<dbReference type="InterPro" id="IPR045851">
    <property type="entry name" value="AMP-bd_C_sf"/>
</dbReference>
<dbReference type="SUPFAM" id="SSF56801">
    <property type="entry name" value="Acetyl-CoA synthetase-like"/>
    <property type="match status" value="1"/>
</dbReference>
<dbReference type="InterPro" id="IPR042099">
    <property type="entry name" value="ANL_N_sf"/>
</dbReference>
<evidence type="ECO:0000256" key="2">
    <source>
        <dbReference type="ARBA" id="ARBA00022450"/>
    </source>
</evidence>
<dbReference type="Pfam" id="PF13193">
    <property type="entry name" value="AMP-binding_C"/>
    <property type="match status" value="1"/>
</dbReference>
<dbReference type="InterPro" id="IPR001031">
    <property type="entry name" value="Thioesterase"/>
</dbReference>
<dbReference type="Proteomes" id="UP000280008">
    <property type="component" value="Unassembled WGS sequence"/>
</dbReference>
<keyword evidence="7" id="KW-1185">Reference proteome</keyword>
<dbReference type="Pfam" id="PF00975">
    <property type="entry name" value="Thioesterase"/>
    <property type="match status" value="1"/>
</dbReference>
<evidence type="ECO:0000256" key="4">
    <source>
        <dbReference type="SAM" id="MobiDB-lite"/>
    </source>
</evidence>
<dbReference type="GO" id="GO:0031177">
    <property type="term" value="F:phosphopantetheine binding"/>
    <property type="evidence" value="ECO:0007669"/>
    <property type="project" value="InterPro"/>
</dbReference>
<feature type="domain" description="Carrier" evidence="5">
    <location>
        <begin position="548"/>
        <end position="623"/>
    </location>
</feature>
<name>A0A495IK92_9MICO</name>
<dbReference type="InterPro" id="IPR020806">
    <property type="entry name" value="PKS_PP-bd"/>
</dbReference>
<dbReference type="OrthoDB" id="2472181at2"/>
<dbReference type="InterPro" id="IPR020802">
    <property type="entry name" value="TesA-like"/>
</dbReference>
<dbReference type="InterPro" id="IPR009081">
    <property type="entry name" value="PP-bd_ACP"/>
</dbReference>
<dbReference type="PROSITE" id="PS00455">
    <property type="entry name" value="AMP_BINDING"/>
    <property type="match status" value="1"/>
</dbReference>
<comment type="caution">
    <text evidence="6">The sequence shown here is derived from an EMBL/GenBank/DDBJ whole genome shotgun (WGS) entry which is preliminary data.</text>
</comment>
<proteinExistence type="predicted"/>
<dbReference type="PROSITE" id="PS50075">
    <property type="entry name" value="CARRIER"/>
    <property type="match status" value="1"/>
</dbReference>
<dbReference type="InterPro" id="IPR000873">
    <property type="entry name" value="AMP-dep_synth/lig_dom"/>
</dbReference>
<dbReference type="Gene3D" id="1.10.1200.10">
    <property type="entry name" value="ACP-like"/>
    <property type="match status" value="1"/>
</dbReference>
<accession>A0A495IK92</accession>
<evidence type="ECO:0000256" key="3">
    <source>
        <dbReference type="ARBA" id="ARBA00022553"/>
    </source>
</evidence>
<reference evidence="6 7" key="1">
    <citation type="submission" date="2018-10" db="EMBL/GenBank/DDBJ databases">
        <title>Sequencing the genomes of 1000 actinobacteria strains.</title>
        <authorList>
            <person name="Klenk H.-P."/>
        </authorList>
    </citation>
    <scope>NUCLEOTIDE SEQUENCE [LARGE SCALE GENOMIC DNA]</scope>
    <source>
        <strain evidence="6 7">DSM 17894</strain>
    </source>
</reference>
<evidence type="ECO:0000256" key="1">
    <source>
        <dbReference type="ARBA" id="ARBA00001957"/>
    </source>
</evidence>
<dbReference type="GO" id="GO:0016874">
    <property type="term" value="F:ligase activity"/>
    <property type="evidence" value="ECO:0007669"/>
    <property type="project" value="UniProtKB-KW"/>
</dbReference>
<keyword evidence="3" id="KW-0597">Phosphoprotein</keyword>
<dbReference type="Gene3D" id="3.30.300.30">
    <property type="match status" value="1"/>
</dbReference>
<gene>
    <name evidence="6" type="ORF">C8E83_3560</name>
</gene>
<dbReference type="InterPro" id="IPR029058">
    <property type="entry name" value="AB_hydrolase_fold"/>
</dbReference>
<keyword evidence="6" id="KW-0436">Ligase</keyword>
<dbReference type="Pfam" id="PF00550">
    <property type="entry name" value="PP-binding"/>
    <property type="match status" value="1"/>
</dbReference>
<dbReference type="InterPro" id="IPR036736">
    <property type="entry name" value="ACP-like_sf"/>
</dbReference>
<dbReference type="SUPFAM" id="SSF53474">
    <property type="entry name" value="alpha/beta-Hydrolases"/>
    <property type="match status" value="1"/>
</dbReference>
<dbReference type="AlphaFoldDB" id="A0A495IK92"/>
<dbReference type="PANTHER" id="PTHR44845">
    <property type="entry name" value="CARRIER DOMAIN-CONTAINING PROTEIN"/>
    <property type="match status" value="1"/>
</dbReference>
<dbReference type="RefSeq" id="WP_121371366.1">
    <property type="nucleotide sequence ID" value="NZ_RBKS01000001.1"/>
</dbReference>